<evidence type="ECO:0008006" key="4">
    <source>
        <dbReference type="Google" id="ProtNLM"/>
    </source>
</evidence>
<feature type="transmembrane region" description="Helical" evidence="1">
    <location>
        <begin position="130"/>
        <end position="151"/>
    </location>
</feature>
<feature type="transmembrane region" description="Helical" evidence="1">
    <location>
        <begin position="6"/>
        <end position="29"/>
    </location>
</feature>
<comment type="caution">
    <text evidence="2">The sequence shown here is derived from an EMBL/GenBank/DDBJ whole genome shotgun (WGS) entry which is preliminary data.</text>
</comment>
<dbReference type="STRING" id="1266370.NITGR_580006"/>
<dbReference type="OrthoDB" id="9786302at2"/>
<gene>
    <name evidence="2" type="ORF">NITGR_580006</name>
</gene>
<keyword evidence="3" id="KW-1185">Reference proteome</keyword>
<proteinExistence type="predicted"/>
<dbReference type="Pfam" id="PF10027">
    <property type="entry name" value="DUF2269"/>
    <property type="match status" value="1"/>
</dbReference>
<feature type="transmembrane region" description="Helical" evidence="1">
    <location>
        <begin position="41"/>
        <end position="63"/>
    </location>
</feature>
<keyword evidence="1" id="KW-0472">Membrane</keyword>
<accession>M1Z0Q3</accession>
<name>M1Z0Q3_NITG3</name>
<reference evidence="2 3" key="1">
    <citation type="journal article" date="2013" name="Front. Microbiol.">
        <title>The genome of Nitrospina gracilis illuminates the metabolism and evolution of the major marine nitrite oxidizer.</title>
        <authorList>
            <person name="Luecker S."/>
            <person name="Nowka B."/>
            <person name="Rattei T."/>
            <person name="Spieck E."/>
            <person name="and Daims H."/>
        </authorList>
    </citation>
    <scope>NUCLEOTIDE SEQUENCE [LARGE SCALE GENOMIC DNA]</scope>
    <source>
        <strain evidence="2 3">3/211</strain>
    </source>
</reference>
<dbReference type="InParanoid" id="M1Z0Q3"/>
<dbReference type="EMBL" id="CAQJ01000064">
    <property type="protein sequence ID" value="CCQ91098.1"/>
    <property type="molecule type" value="Genomic_DNA"/>
</dbReference>
<evidence type="ECO:0000256" key="1">
    <source>
        <dbReference type="SAM" id="Phobius"/>
    </source>
</evidence>
<keyword evidence="1" id="KW-1133">Transmembrane helix</keyword>
<protein>
    <recommendedName>
        <fullName evidence="4">DUF2269 domain-containing protein</fullName>
    </recommendedName>
</protein>
<dbReference type="InterPro" id="IPR018729">
    <property type="entry name" value="DUF2269_transmembrane"/>
</dbReference>
<evidence type="ECO:0000313" key="2">
    <source>
        <dbReference type="EMBL" id="CCQ91098.1"/>
    </source>
</evidence>
<keyword evidence="1" id="KW-0812">Transmembrane</keyword>
<dbReference type="RefSeq" id="WP_005009419.1">
    <property type="nucleotide sequence ID" value="NZ_HG422173.1"/>
</dbReference>
<sequence>MDFTTIKFLHVMSAVVLLGTGLGLAFMLFRAQQSRDSKTLLFALNNILIGDIVFIGPALFVLFGSGHWMLRNGAHSVREPWMIASLALIMLVGLCWFAAVFLEWRMRNNLRKVIADGIELPPRHTLFHRLWMGMGAVALSSAIAILVMMVTKPSFSG</sequence>
<organism evidence="2 3">
    <name type="scientific">Nitrospina gracilis (strain 3/211)</name>
    <dbReference type="NCBI Taxonomy" id="1266370"/>
    <lineage>
        <taxon>Bacteria</taxon>
        <taxon>Pseudomonadati</taxon>
        <taxon>Nitrospinota/Tectimicrobiota group</taxon>
        <taxon>Nitrospinota</taxon>
        <taxon>Nitrospinia</taxon>
        <taxon>Nitrospinales</taxon>
        <taxon>Nitrospinaceae</taxon>
        <taxon>Nitrospina</taxon>
    </lineage>
</organism>
<feature type="transmembrane region" description="Helical" evidence="1">
    <location>
        <begin position="83"/>
        <end position="102"/>
    </location>
</feature>
<dbReference type="AlphaFoldDB" id="M1Z0Q3"/>
<dbReference type="HOGENOM" id="CLU_127159_0_0_0"/>
<evidence type="ECO:0000313" key="3">
    <source>
        <dbReference type="Proteomes" id="UP000011704"/>
    </source>
</evidence>
<dbReference type="Proteomes" id="UP000011704">
    <property type="component" value="Unassembled WGS sequence"/>
</dbReference>